<evidence type="ECO:0000256" key="2">
    <source>
        <dbReference type="ARBA" id="ARBA00022729"/>
    </source>
</evidence>
<dbReference type="PANTHER" id="PTHR37423">
    <property type="entry name" value="SOLUBLE LYTIC MUREIN TRANSGLYCOSYLASE-RELATED"/>
    <property type="match status" value="1"/>
</dbReference>
<dbReference type="PANTHER" id="PTHR37423:SF5">
    <property type="entry name" value="SOLUBLE LYTIC MUREIN TRANSGLYCOSYLASE"/>
    <property type="match status" value="1"/>
</dbReference>
<gene>
    <name evidence="6" type="ORF">WQ53_06740</name>
</gene>
<dbReference type="Proteomes" id="UP000033067">
    <property type="component" value="Chromosome"/>
</dbReference>
<dbReference type="Gene3D" id="1.10.1240.20">
    <property type="entry name" value="Lytic transglycosylase, superhelical linker domain"/>
    <property type="match status" value="1"/>
</dbReference>
<dbReference type="Pfam" id="PF14718">
    <property type="entry name" value="SLT_L"/>
    <property type="match status" value="1"/>
</dbReference>
<feature type="signal peptide" evidence="3">
    <location>
        <begin position="1"/>
        <end position="16"/>
    </location>
</feature>
<keyword evidence="2 3" id="KW-0732">Signal</keyword>
<dbReference type="PATRIC" id="fig|314722.6.peg.1442"/>
<evidence type="ECO:0000313" key="6">
    <source>
        <dbReference type="EMBL" id="AKC88237.1"/>
    </source>
</evidence>
<dbReference type="InterPro" id="IPR023346">
    <property type="entry name" value="Lysozyme-like_dom_sf"/>
</dbReference>
<dbReference type="AlphaFoldDB" id="A0A0E3Z3Q7"/>
<feature type="domain" description="Lytic transglycosylase superhelical linker" evidence="5">
    <location>
        <begin position="392"/>
        <end position="449"/>
    </location>
</feature>
<evidence type="ECO:0000259" key="4">
    <source>
        <dbReference type="Pfam" id="PF01464"/>
    </source>
</evidence>
<evidence type="ECO:0000256" key="1">
    <source>
        <dbReference type="ARBA" id="ARBA00007734"/>
    </source>
</evidence>
<evidence type="ECO:0000313" key="7">
    <source>
        <dbReference type="Proteomes" id="UP000033067"/>
    </source>
</evidence>
<dbReference type="GO" id="GO:0042597">
    <property type="term" value="C:periplasmic space"/>
    <property type="evidence" value="ECO:0007669"/>
    <property type="project" value="InterPro"/>
</dbReference>
<evidence type="ECO:0000256" key="3">
    <source>
        <dbReference type="SAM" id="SignalP"/>
    </source>
</evidence>
<dbReference type="Gene3D" id="1.25.20.10">
    <property type="entry name" value="Bacterial muramidases"/>
    <property type="match status" value="1"/>
</dbReference>
<name>A0A0E3Z3Q7_9GAMM</name>
<feature type="domain" description="Transglycosylase SLT" evidence="4">
    <location>
        <begin position="471"/>
        <end position="585"/>
    </location>
</feature>
<dbReference type="SUPFAM" id="SSF53955">
    <property type="entry name" value="Lysozyme-like"/>
    <property type="match status" value="1"/>
</dbReference>
<sequence length="644" mass="71154">MLALLLVLPVLASAQAVDSGQANDAAMQAAIAAARAGRLAPGQAEALRNDPRWPWLEFARLSRDLDSAGAAQVRDFLQRHDGQAAAHALRPLWLASLSRRQQWNDFLADWRPSDDPALRCARLNALQALGRADAAWNGEAQALWRSGKSLPDACDATFATLAARGGLDDALRWERVDLAVAEGEPGVMRSAARGLPADQLALAQDYAAFVQAPHARAAQWPRDARSRRVVAAGLAKLARNDPDGAERQLAQLAPLLGMDESERGKVQYQVALWTVASYLPESARRLAAVPDAAYDERLHEWRAREAMARSDWKAALDAIRRMPAAQREDARWRWFEGRMLEKTGRDAEAQALFRTAATSPTFHGFLAADRLKLPYALCPWEPADPPALRAEVARDPALVRALALYRIDQPGWAVREWNDALTRFDDPRRRTAVALAQEQGWFDRAVFSLGKVADEQRLYKLRFPLHHDADIRAAAKRHDLDPAWIAAEIRAESVFNPRARSPANARGLMQLLPGTAAAVAKRTGLPYAGAESLYDSSTNIALGSAYLREMEDKYGQTYQAVAAYNAGPTPTGRWLSQRPAHEPDLWIETISYKETRDYVARVMAFSAIYDWLLNGDALPVSERLLGRTEGARKRFTCPAPPPAT</sequence>
<proteinExistence type="inferred from homology"/>
<dbReference type="Pfam" id="PF01464">
    <property type="entry name" value="SLT"/>
    <property type="match status" value="1"/>
</dbReference>
<accession>A0A0E3Z3Q7</accession>
<keyword evidence="7" id="KW-1185">Reference proteome</keyword>
<organism evidence="6 7">
    <name type="scientific">Pseudoxanthomonas suwonensis</name>
    <dbReference type="NCBI Taxonomy" id="314722"/>
    <lineage>
        <taxon>Bacteria</taxon>
        <taxon>Pseudomonadati</taxon>
        <taxon>Pseudomonadota</taxon>
        <taxon>Gammaproteobacteria</taxon>
        <taxon>Lysobacterales</taxon>
        <taxon>Lysobacteraceae</taxon>
        <taxon>Pseudoxanthomonas</taxon>
    </lineage>
</organism>
<dbReference type="GO" id="GO:0004553">
    <property type="term" value="F:hydrolase activity, hydrolyzing O-glycosyl compounds"/>
    <property type="evidence" value="ECO:0007669"/>
    <property type="project" value="InterPro"/>
</dbReference>
<feature type="chain" id="PRO_5002416242" evidence="3">
    <location>
        <begin position="17"/>
        <end position="644"/>
    </location>
</feature>
<dbReference type="Gene3D" id="1.10.530.10">
    <property type="match status" value="1"/>
</dbReference>
<reference evidence="6 7" key="1">
    <citation type="journal article" date="2015" name="Genome Announc.">
        <title>Complete Genome Sequence of Pseudoxanthomonas suwonensis Strain J1, a Cellulose-Degrading Bacterium Isolated from Leaf- and Wood-Enriched Soil.</title>
        <authorList>
            <person name="Hou L."/>
            <person name="Jiang J."/>
            <person name="Xu Z."/>
            <person name="Zhou Y."/>
            <person name="Leung F.C."/>
        </authorList>
    </citation>
    <scope>NUCLEOTIDE SEQUENCE [LARGE SCALE GENOMIC DNA]</scope>
    <source>
        <strain evidence="6 7">J1</strain>
    </source>
</reference>
<dbReference type="SUPFAM" id="SSF48435">
    <property type="entry name" value="Bacterial muramidases"/>
    <property type="match status" value="1"/>
</dbReference>
<dbReference type="KEGG" id="psuw:WQ53_06740"/>
<dbReference type="InterPro" id="IPR008939">
    <property type="entry name" value="Lytic_TGlycosylase_superhlx_U"/>
</dbReference>
<dbReference type="InterPro" id="IPR037061">
    <property type="entry name" value="Lytic_TGlycoase_superhlx_L_sf"/>
</dbReference>
<dbReference type="InterPro" id="IPR008258">
    <property type="entry name" value="Transglycosylase_SLT_dom_1"/>
</dbReference>
<dbReference type="EMBL" id="CP011144">
    <property type="protein sequence ID" value="AKC88237.1"/>
    <property type="molecule type" value="Genomic_DNA"/>
</dbReference>
<evidence type="ECO:0000259" key="5">
    <source>
        <dbReference type="Pfam" id="PF14718"/>
    </source>
</evidence>
<protein>
    <submittedName>
        <fullName evidence="6">Lytic murein transglycosylase</fullName>
    </submittedName>
</protein>
<dbReference type="CDD" id="cd13401">
    <property type="entry name" value="Slt70-like"/>
    <property type="match status" value="1"/>
</dbReference>
<dbReference type="InterPro" id="IPR012289">
    <property type="entry name" value="Lytic_TGlycosylase_superhlx_L"/>
</dbReference>
<comment type="similarity">
    <text evidence="1">Belongs to the transglycosylase Slt family.</text>
</comment>